<reference evidence="4 5" key="1">
    <citation type="submission" date="2020-02" db="EMBL/GenBank/DDBJ databases">
        <title>Whole-genome analyses of novel actinobacteria.</title>
        <authorList>
            <person name="Sahin N."/>
            <person name="Tatar D."/>
        </authorList>
    </citation>
    <scope>NUCLEOTIDE SEQUENCE [LARGE SCALE GENOMIC DNA]</scope>
    <source>
        <strain evidence="4 5">SB3404</strain>
    </source>
</reference>
<dbReference type="SUPFAM" id="SSF51679">
    <property type="entry name" value="Bacterial luciferase-like"/>
    <property type="match status" value="1"/>
</dbReference>
<organism evidence="4 5">
    <name type="scientific">Streptomyces boncukensis</name>
    <dbReference type="NCBI Taxonomy" id="2711219"/>
    <lineage>
        <taxon>Bacteria</taxon>
        <taxon>Bacillati</taxon>
        <taxon>Actinomycetota</taxon>
        <taxon>Actinomycetes</taxon>
        <taxon>Kitasatosporales</taxon>
        <taxon>Streptomycetaceae</taxon>
        <taxon>Streptomyces</taxon>
    </lineage>
</organism>
<dbReference type="InterPro" id="IPR024011">
    <property type="entry name" value="Biosynth_lucif-like_mOase_dom"/>
</dbReference>
<dbReference type="AlphaFoldDB" id="A0A6G4X5N1"/>
<sequence length="354" mass="38820">MSRQPSFSLFFFSDDRSEHKRECYHLVLEAAKFADTHGFEAIWVPERHFSTFGAPYPNPSVLAAAIAGVTEHVRIRAGSVVVPLHHPVRIAEEWAMVDNLSHGRVGIAAASGWSSTDFALSDADYGRRREEMFERLETVGRLWRGEEAVLGTDGNGGPVARQSFPRPVQPELPRWIATVGTRATWIRAGELGHNVLTALVATTLDEVEGHIRAYREARARSGHAPEAGRVTLMIHTFLGQDLEEVRDTVRDPLIQYIGTHLDQSIRAAGSSGAGGQEGAQETRDDLARFAFERYFHNNGLFGTPETALATTGKLHSAGVDEIACLIDFGVDDDAVLAGLPYINTLRKTAEGVVR</sequence>
<evidence type="ECO:0000313" key="4">
    <source>
        <dbReference type="EMBL" id="NGO72157.1"/>
    </source>
</evidence>
<dbReference type="PANTHER" id="PTHR30137">
    <property type="entry name" value="LUCIFERASE-LIKE MONOOXYGENASE"/>
    <property type="match status" value="1"/>
</dbReference>
<accession>A0A6G4X5N1</accession>
<dbReference type="Proteomes" id="UP000477722">
    <property type="component" value="Unassembled WGS sequence"/>
</dbReference>
<feature type="domain" description="Luciferase-like" evidence="3">
    <location>
        <begin position="10"/>
        <end position="321"/>
    </location>
</feature>
<dbReference type="Gene3D" id="3.20.20.30">
    <property type="entry name" value="Luciferase-like domain"/>
    <property type="match status" value="1"/>
</dbReference>
<protein>
    <submittedName>
        <fullName evidence="4">LLM class flavin-dependent oxidoreductase</fullName>
    </submittedName>
</protein>
<dbReference type="EMBL" id="JAAKZZ010000408">
    <property type="protein sequence ID" value="NGO72157.1"/>
    <property type="molecule type" value="Genomic_DNA"/>
</dbReference>
<evidence type="ECO:0000256" key="2">
    <source>
        <dbReference type="ARBA" id="ARBA00023033"/>
    </source>
</evidence>
<dbReference type="InterPro" id="IPR050766">
    <property type="entry name" value="Bact_Lucif_Oxidored"/>
</dbReference>
<dbReference type="PANTHER" id="PTHR30137:SF8">
    <property type="entry name" value="BLR5498 PROTEIN"/>
    <property type="match status" value="1"/>
</dbReference>
<dbReference type="InterPro" id="IPR036661">
    <property type="entry name" value="Luciferase-like_sf"/>
</dbReference>
<dbReference type="GO" id="GO:0005829">
    <property type="term" value="C:cytosol"/>
    <property type="evidence" value="ECO:0007669"/>
    <property type="project" value="TreeGrafter"/>
</dbReference>
<name>A0A6G4X5N1_9ACTN</name>
<evidence type="ECO:0000256" key="1">
    <source>
        <dbReference type="ARBA" id="ARBA00023002"/>
    </source>
</evidence>
<keyword evidence="5" id="KW-1185">Reference proteome</keyword>
<evidence type="ECO:0000259" key="3">
    <source>
        <dbReference type="Pfam" id="PF00296"/>
    </source>
</evidence>
<comment type="caution">
    <text evidence="4">The sequence shown here is derived from an EMBL/GenBank/DDBJ whole genome shotgun (WGS) entry which is preliminary data.</text>
</comment>
<keyword evidence="1" id="KW-0560">Oxidoreductase</keyword>
<dbReference type="RefSeq" id="WP_165301840.1">
    <property type="nucleotide sequence ID" value="NZ_JAAKZZ010000408.1"/>
</dbReference>
<dbReference type="InterPro" id="IPR011251">
    <property type="entry name" value="Luciferase-like_dom"/>
</dbReference>
<gene>
    <name evidence="4" type="ORF">G5C65_28170</name>
</gene>
<dbReference type="GO" id="GO:0016705">
    <property type="term" value="F:oxidoreductase activity, acting on paired donors, with incorporation or reduction of molecular oxygen"/>
    <property type="evidence" value="ECO:0007669"/>
    <property type="project" value="InterPro"/>
</dbReference>
<dbReference type="GO" id="GO:0004497">
    <property type="term" value="F:monooxygenase activity"/>
    <property type="evidence" value="ECO:0007669"/>
    <property type="project" value="UniProtKB-KW"/>
</dbReference>
<keyword evidence="2" id="KW-0503">Monooxygenase</keyword>
<evidence type="ECO:0000313" key="5">
    <source>
        <dbReference type="Proteomes" id="UP000477722"/>
    </source>
</evidence>
<dbReference type="NCBIfam" id="TIGR04020">
    <property type="entry name" value="seco_metab_LLM"/>
    <property type="match status" value="1"/>
</dbReference>
<dbReference type="Pfam" id="PF00296">
    <property type="entry name" value="Bac_luciferase"/>
    <property type="match status" value="1"/>
</dbReference>
<proteinExistence type="predicted"/>